<keyword evidence="3" id="KW-1133">Transmembrane helix</keyword>
<evidence type="ECO:0000256" key="3">
    <source>
        <dbReference type="SAM" id="Phobius"/>
    </source>
</evidence>
<feature type="region of interest" description="Disordered" evidence="2">
    <location>
        <begin position="225"/>
        <end position="284"/>
    </location>
</feature>
<dbReference type="PANTHER" id="PTHR37456:SF6">
    <property type="entry name" value="COLLAGEN ALPHA-1(XXIII) CHAIN-LIKE ISOFORM X2"/>
    <property type="match status" value="1"/>
</dbReference>
<evidence type="ECO:0000256" key="1">
    <source>
        <dbReference type="SAM" id="Coils"/>
    </source>
</evidence>
<keyword evidence="5" id="KW-1185">Reference proteome</keyword>
<dbReference type="Proteomes" id="UP001159427">
    <property type="component" value="Unassembled WGS sequence"/>
</dbReference>
<feature type="compositionally biased region" description="Low complexity" evidence="2">
    <location>
        <begin position="270"/>
        <end position="284"/>
    </location>
</feature>
<evidence type="ECO:0000313" key="5">
    <source>
        <dbReference type="Proteomes" id="UP001159427"/>
    </source>
</evidence>
<proteinExistence type="predicted"/>
<feature type="transmembrane region" description="Helical" evidence="3">
    <location>
        <begin position="69"/>
        <end position="92"/>
    </location>
</feature>
<keyword evidence="1" id="KW-0175">Coiled coil</keyword>
<dbReference type="InterPro" id="IPR008160">
    <property type="entry name" value="Collagen"/>
</dbReference>
<sequence length="379" mass="41134">MFKLPAFRLSKTVKVQPTNELHLKNPEEEVENLEGHEYSLKGTCGGSRPATKDVMRAPSIERLRKEVKFLRILVGALIVVSVISFVLNIWIIHKDGKQNKPRNQGKSASETGKLLGAVNETTPEKSKMHAKTIKQSAMEDPNLGDENNGNTQVVFNTTNKRLERLEKEARDLKDQINNIREVQRNISDAELMISKRGQDLQTNLTVLQEKFALLNASLIGQINNLTKQSGPAGPAGPPGSPGVEGIQGPMGPRGEQGYNGSQGPPGAVGPPGLNGSPGLQGPPGLRGPGNLTCCQYKTEKSGGVSGGPNAFNDISAKELKDVKIISATCSSNDARSNLLSSSFHQGFRYYTCRCTGSLTDTSWPTMFCYIHYWECCLVS</sequence>
<feature type="coiled-coil region" evidence="1">
    <location>
        <begin position="155"/>
        <end position="192"/>
    </location>
</feature>
<evidence type="ECO:0000256" key="2">
    <source>
        <dbReference type="SAM" id="MobiDB-lite"/>
    </source>
</evidence>
<protein>
    <submittedName>
        <fullName evidence="4">Uncharacterized protein</fullName>
    </submittedName>
</protein>
<dbReference type="EMBL" id="CALNXI010000169">
    <property type="protein sequence ID" value="CAH3021108.1"/>
    <property type="molecule type" value="Genomic_DNA"/>
</dbReference>
<gene>
    <name evidence="4" type="ORF">PEVE_00009885</name>
</gene>
<accession>A0ABN8LVH0</accession>
<keyword evidence="3" id="KW-0812">Transmembrane</keyword>
<name>A0ABN8LVH0_9CNID</name>
<reference evidence="4 5" key="1">
    <citation type="submission" date="2022-05" db="EMBL/GenBank/DDBJ databases">
        <authorList>
            <consortium name="Genoscope - CEA"/>
            <person name="William W."/>
        </authorList>
    </citation>
    <scope>NUCLEOTIDE SEQUENCE [LARGE SCALE GENOMIC DNA]</scope>
</reference>
<dbReference type="Pfam" id="PF01391">
    <property type="entry name" value="Collagen"/>
    <property type="match status" value="1"/>
</dbReference>
<dbReference type="InterPro" id="IPR050938">
    <property type="entry name" value="Collagen_Structural_Proteins"/>
</dbReference>
<dbReference type="PANTHER" id="PTHR37456">
    <property type="entry name" value="SI:CH211-266K2.1"/>
    <property type="match status" value="1"/>
</dbReference>
<comment type="caution">
    <text evidence="4">The sequence shown here is derived from an EMBL/GenBank/DDBJ whole genome shotgun (WGS) entry which is preliminary data.</text>
</comment>
<keyword evidence="3" id="KW-0472">Membrane</keyword>
<evidence type="ECO:0000313" key="4">
    <source>
        <dbReference type="EMBL" id="CAH3021108.1"/>
    </source>
</evidence>
<organism evidence="4 5">
    <name type="scientific">Porites evermanni</name>
    <dbReference type="NCBI Taxonomy" id="104178"/>
    <lineage>
        <taxon>Eukaryota</taxon>
        <taxon>Metazoa</taxon>
        <taxon>Cnidaria</taxon>
        <taxon>Anthozoa</taxon>
        <taxon>Hexacorallia</taxon>
        <taxon>Scleractinia</taxon>
        <taxon>Fungiina</taxon>
        <taxon>Poritidae</taxon>
        <taxon>Porites</taxon>
    </lineage>
</organism>